<organism evidence="3 4">
    <name type="scientific">Peptococcus niger</name>
    <dbReference type="NCBI Taxonomy" id="2741"/>
    <lineage>
        <taxon>Bacteria</taxon>
        <taxon>Bacillati</taxon>
        <taxon>Bacillota</taxon>
        <taxon>Clostridia</taxon>
        <taxon>Eubacteriales</taxon>
        <taxon>Peptococcaceae</taxon>
        <taxon>Peptococcus</taxon>
    </lineage>
</organism>
<dbReference type="OrthoDB" id="9816096at2"/>
<keyword evidence="1" id="KW-0732">Signal</keyword>
<proteinExistence type="predicted"/>
<protein>
    <submittedName>
        <fullName evidence="3">Copper amine oxidase N-terminal domain-containing protein</fullName>
    </submittedName>
</protein>
<dbReference type="InterPro" id="IPR036582">
    <property type="entry name" value="Mao_N_sf"/>
</dbReference>
<evidence type="ECO:0000313" key="3">
    <source>
        <dbReference type="EMBL" id="SDD45742.1"/>
    </source>
</evidence>
<feature type="chain" id="PRO_5011557249" evidence="1">
    <location>
        <begin position="25"/>
        <end position="311"/>
    </location>
</feature>
<dbReference type="Gene3D" id="3.30.457.10">
    <property type="entry name" value="Copper amine oxidase-like, N-terminal domain"/>
    <property type="match status" value="1"/>
</dbReference>
<reference evidence="3 4" key="1">
    <citation type="submission" date="2016-10" db="EMBL/GenBank/DDBJ databases">
        <authorList>
            <person name="de Groot N.N."/>
        </authorList>
    </citation>
    <scope>NUCLEOTIDE SEQUENCE [LARGE SCALE GENOMIC DNA]</scope>
    <source>
        <strain evidence="3 4">DSM 20475</strain>
    </source>
</reference>
<feature type="domain" description="Copper amine oxidase-like N-terminal" evidence="2">
    <location>
        <begin position="46"/>
        <end position="141"/>
    </location>
</feature>
<dbReference type="STRING" id="2741.SAMN04489866_103163"/>
<evidence type="ECO:0000256" key="1">
    <source>
        <dbReference type="SAM" id="SignalP"/>
    </source>
</evidence>
<keyword evidence="4" id="KW-1185">Reference proteome</keyword>
<name>A0A1G6UWP6_PEPNI</name>
<evidence type="ECO:0000313" key="4">
    <source>
        <dbReference type="Proteomes" id="UP000198995"/>
    </source>
</evidence>
<dbReference type="AlphaFoldDB" id="A0A1G6UWP6"/>
<sequence length="311" mass="33814">MKKGAITISAVLAIACLLPGTIMAASDPINLWVNNDVAVTDESMGEAYINDAGRTMVPLRLVNDYLGYNTKWTSDGRIHVTGDNGALDVTLQVGSVDYVSNGVPGKFGTPPLVQNGRTYLPARDFSELHGRIYWDGESRTVWMIDTNTPLYRVMGRKIVRAGIDGQQVMDLSGENGVSAQRGDYVNRVKVEKDGTAYVAVNYDNDASGRGLLFRDDGDKLTCLEVRVNGTSSFAVDGDVVYHTMGTKAGPWTNAIDPHRLLVSTADTEKTYTLDFAVNECDLTMEKGKLIAIAPDGARHVIDFNMLSPNVK</sequence>
<dbReference type="Pfam" id="PF07833">
    <property type="entry name" value="Cu_amine_oxidN1"/>
    <property type="match status" value="1"/>
</dbReference>
<dbReference type="InterPro" id="IPR012854">
    <property type="entry name" value="Cu_amine_oxidase-like_N"/>
</dbReference>
<feature type="signal peptide" evidence="1">
    <location>
        <begin position="1"/>
        <end position="24"/>
    </location>
</feature>
<dbReference type="PROSITE" id="PS51257">
    <property type="entry name" value="PROKAR_LIPOPROTEIN"/>
    <property type="match status" value="1"/>
</dbReference>
<gene>
    <name evidence="3" type="ORF">SAMN04489866_103163</name>
</gene>
<dbReference type="EMBL" id="FNAF01000003">
    <property type="protein sequence ID" value="SDD45742.1"/>
    <property type="molecule type" value="Genomic_DNA"/>
</dbReference>
<dbReference type="SUPFAM" id="SSF55383">
    <property type="entry name" value="Copper amine oxidase, domain N"/>
    <property type="match status" value="1"/>
</dbReference>
<accession>A0A1G6UWP6</accession>
<evidence type="ECO:0000259" key="2">
    <source>
        <dbReference type="Pfam" id="PF07833"/>
    </source>
</evidence>
<dbReference type="Proteomes" id="UP000198995">
    <property type="component" value="Unassembled WGS sequence"/>
</dbReference>
<dbReference type="RefSeq" id="WP_091791421.1">
    <property type="nucleotide sequence ID" value="NZ_FNAF01000003.1"/>
</dbReference>